<dbReference type="Gene3D" id="3.30.540.10">
    <property type="entry name" value="Fructose-1,6-Bisphosphatase, subunit A, domain 1"/>
    <property type="match status" value="1"/>
</dbReference>
<dbReference type="Gene3D" id="3.40.190.80">
    <property type="match status" value="1"/>
</dbReference>
<sequence>MPVDPDLELAASLATGAGELLEGLRRRGSPTGTEGDLASNRYLLARLAAERPHDAVLSEESADNPARLEADRVWIIDPLDGSREFAERASDGRWRDDYAVHVALWTRAVGLAGGAVGLPARSLVYRSDDPPLPSPGTGDGPLRIAVSRTRPPGLVRDLADAVPVEFVAMGSAGVKTMAVVTGDVDAYVHAGGQYEWDSAAPAAVALGVGLHASRIDGSPLIYNAASPWLPDLVVCRRDRAASLLALIRTLEGEKWAS</sequence>
<name>A0A7H0H6A7_9ACTN</name>
<keyword evidence="1" id="KW-0460">Magnesium</keyword>
<feature type="binding site" evidence="1">
    <location>
        <position position="197"/>
    </location>
    <ligand>
        <name>Mg(2+)</name>
        <dbReference type="ChEBI" id="CHEBI:18420"/>
        <label>1</label>
        <note>catalytic</note>
    </ligand>
</feature>
<proteinExistence type="predicted"/>
<dbReference type="Proteomes" id="UP000516117">
    <property type="component" value="Chromosome"/>
</dbReference>
<protein>
    <submittedName>
        <fullName evidence="2">3'(2'),5'-bisphosphate nucleotidase CysQ</fullName>
    </submittedName>
</protein>
<dbReference type="InterPro" id="IPR050725">
    <property type="entry name" value="CysQ/Inositol_MonoPase"/>
</dbReference>
<feature type="binding site" evidence="1">
    <location>
        <position position="77"/>
    </location>
    <ligand>
        <name>Mg(2+)</name>
        <dbReference type="ChEBI" id="CHEBI:18420"/>
        <label>1</label>
        <note>catalytic</note>
    </ligand>
</feature>
<dbReference type="AlphaFoldDB" id="A0A7H0H6A7"/>
<reference evidence="2 3" key="1">
    <citation type="submission" date="2020-08" db="EMBL/GenBank/DDBJ databases">
        <title>Genome sequence of Tessaracoccus defluvii JCM 17540T.</title>
        <authorList>
            <person name="Hyun D.-W."/>
            <person name="Bae J.-W."/>
        </authorList>
    </citation>
    <scope>NUCLEOTIDE SEQUENCE [LARGE SCALE GENOMIC DNA]</scope>
    <source>
        <strain evidence="2 3">JCM 17540</strain>
    </source>
</reference>
<dbReference type="PANTHER" id="PTHR43028:SF5">
    <property type="entry name" value="3'(2'),5'-BISPHOSPHATE NUCLEOTIDASE 1"/>
    <property type="match status" value="1"/>
</dbReference>
<dbReference type="Pfam" id="PF00459">
    <property type="entry name" value="Inositol_P"/>
    <property type="match status" value="2"/>
</dbReference>
<dbReference type="CDD" id="cd01638">
    <property type="entry name" value="CysQ"/>
    <property type="match status" value="1"/>
</dbReference>
<dbReference type="InterPro" id="IPR000760">
    <property type="entry name" value="Inositol_monophosphatase-like"/>
</dbReference>
<feature type="binding site" evidence="1">
    <location>
        <position position="79"/>
    </location>
    <ligand>
        <name>Mg(2+)</name>
        <dbReference type="ChEBI" id="CHEBI:18420"/>
        <label>1</label>
        <note>catalytic</note>
    </ligand>
</feature>
<dbReference type="RefSeq" id="WP_187721192.1">
    <property type="nucleotide sequence ID" value="NZ_BAABBL010000016.1"/>
</dbReference>
<keyword evidence="3" id="KW-1185">Reference proteome</keyword>
<dbReference type="SUPFAM" id="SSF56655">
    <property type="entry name" value="Carbohydrate phosphatase"/>
    <property type="match status" value="1"/>
</dbReference>
<dbReference type="EMBL" id="CP060789">
    <property type="protein sequence ID" value="QNP56073.1"/>
    <property type="molecule type" value="Genomic_DNA"/>
</dbReference>
<accession>A0A7H0H6A7</accession>
<keyword evidence="1" id="KW-0479">Metal-binding</keyword>
<feature type="binding site" evidence="1">
    <location>
        <position position="59"/>
    </location>
    <ligand>
        <name>Mg(2+)</name>
        <dbReference type="ChEBI" id="CHEBI:18420"/>
        <label>1</label>
        <note>catalytic</note>
    </ligand>
</feature>
<evidence type="ECO:0000313" key="3">
    <source>
        <dbReference type="Proteomes" id="UP000516117"/>
    </source>
</evidence>
<dbReference type="GO" id="GO:0008441">
    <property type="term" value="F:3'(2'),5'-bisphosphate nucleotidase activity"/>
    <property type="evidence" value="ECO:0007669"/>
    <property type="project" value="TreeGrafter"/>
</dbReference>
<dbReference type="PANTHER" id="PTHR43028">
    <property type="entry name" value="3'(2'),5'-BISPHOSPHATE NUCLEOTIDASE 1"/>
    <property type="match status" value="1"/>
</dbReference>
<evidence type="ECO:0000313" key="2">
    <source>
        <dbReference type="EMBL" id="QNP56073.1"/>
    </source>
</evidence>
<dbReference type="GO" id="GO:0000103">
    <property type="term" value="P:sulfate assimilation"/>
    <property type="evidence" value="ECO:0007669"/>
    <property type="project" value="TreeGrafter"/>
</dbReference>
<dbReference type="GO" id="GO:0050427">
    <property type="term" value="P:3'-phosphoadenosine 5'-phosphosulfate metabolic process"/>
    <property type="evidence" value="ECO:0007669"/>
    <property type="project" value="TreeGrafter"/>
</dbReference>
<dbReference type="KEGG" id="tdf:H9L22_00615"/>
<organism evidence="2 3">
    <name type="scientific">Tessaracoccus defluvii</name>
    <dbReference type="NCBI Taxonomy" id="1285901"/>
    <lineage>
        <taxon>Bacteria</taxon>
        <taxon>Bacillati</taxon>
        <taxon>Actinomycetota</taxon>
        <taxon>Actinomycetes</taxon>
        <taxon>Propionibacteriales</taxon>
        <taxon>Propionibacteriaceae</taxon>
        <taxon>Tessaracoccus</taxon>
    </lineage>
</organism>
<gene>
    <name evidence="2" type="ORF">H9L22_00615</name>
</gene>
<feature type="binding site" evidence="1">
    <location>
        <position position="80"/>
    </location>
    <ligand>
        <name>Mg(2+)</name>
        <dbReference type="ChEBI" id="CHEBI:18420"/>
        <label>1</label>
        <note>catalytic</note>
    </ligand>
</feature>
<evidence type="ECO:0000256" key="1">
    <source>
        <dbReference type="PIRSR" id="PIRSR600760-2"/>
    </source>
</evidence>
<dbReference type="GO" id="GO:0046872">
    <property type="term" value="F:metal ion binding"/>
    <property type="evidence" value="ECO:0007669"/>
    <property type="project" value="UniProtKB-KW"/>
</dbReference>
<comment type="cofactor">
    <cofactor evidence="1">
        <name>Mg(2+)</name>
        <dbReference type="ChEBI" id="CHEBI:18420"/>
    </cofactor>
</comment>